<proteinExistence type="predicted"/>
<dbReference type="GO" id="GO:0055085">
    <property type="term" value="P:transmembrane transport"/>
    <property type="evidence" value="ECO:0007669"/>
    <property type="project" value="InterPro"/>
</dbReference>
<keyword evidence="1" id="KW-1185">Reference proteome</keyword>
<accession>A0A915J0K6</accession>
<dbReference type="WBParaSite" id="nRc.2.0.1.t19453-RA">
    <property type="protein sequence ID" value="nRc.2.0.1.t19453-RA"/>
    <property type="gene ID" value="nRc.2.0.1.g19453"/>
</dbReference>
<protein>
    <submittedName>
        <fullName evidence="2">Uncharacterized protein</fullName>
    </submittedName>
</protein>
<dbReference type="Proteomes" id="UP000887565">
    <property type="component" value="Unplaced"/>
</dbReference>
<name>A0A915J0K6_ROMCU</name>
<organism evidence="1 2">
    <name type="scientific">Romanomermis culicivorax</name>
    <name type="common">Nematode worm</name>
    <dbReference type="NCBI Taxonomy" id="13658"/>
    <lineage>
        <taxon>Eukaryota</taxon>
        <taxon>Metazoa</taxon>
        <taxon>Ecdysozoa</taxon>
        <taxon>Nematoda</taxon>
        <taxon>Enoplea</taxon>
        <taxon>Dorylaimia</taxon>
        <taxon>Mermithida</taxon>
        <taxon>Mermithoidea</taxon>
        <taxon>Mermithidae</taxon>
        <taxon>Romanomermis</taxon>
    </lineage>
</organism>
<dbReference type="AlphaFoldDB" id="A0A915J0K6"/>
<dbReference type="PANTHER" id="PTHR11814">
    <property type="entry name" value="SULFATE TRANSPORTER"/>
    <property type="match status" value="1"/>
</dbReference>
<evidence type="ECO:0000313" key="2">
    <source>
        <dbReference type="WBParaSite" id="nRc.2.0.1.t19453-RA"/>
    </source>
</evidence>
<dbReference type="InterPro" id="IPR001902">
    <property type="entry name" value="SLC26A/SulP_fam"/>
</dbReference>
<sequence>TNEHKLRLGSFSYFSLEKKFAWVCTTEKKNKRTEKLLVPNVTYYTLLYQSKDLPMESSIKLKRSSLTNIKDKAKVYFNDSPSLFKRISITFPTMPILNWLLKYSCRENFVNDLIAGIIVGIMSIPQGINF</sequence>
<reference evidence="2" key="1">
    <citation type="submission" date="2022-11" db="UniProtKB">
        <authorList>
            <consortium name="WormBaseParasite"/>
        </authorList>
    </citation>
    <scope>IDENTIFICATION</scope>
</reference>
<evidence type="ECO:0000313" key="1">
    <source>
        <dbReference type="Proteomes" id="UP000887565"/>
    </source>
</evidence>
<dbReference type="GO" id="GO:0016020">
    <property type="term" value="C:membrane"/>
    <property type="evidence" value="ECO:0007669"/>
    <property type="project" value="InterPro"/>
</dbReference>